<dbReference type="NCBIfam" id="TIGR02467">
    <property type="entry name" value="CbiE"/>
    <property type="match status" value="1"/>
</dbReference>
<evidence type="ECO:0000313" key="7">
    <source>
        <dbReference type="EMBL" id="MCW3787131.1"/>
    </source>
</evidence>
<evidence type="ECO:0000256" key="4">
    <source>
        <dbReference type="ARBA" id="ARBA00022679"/>
    </source>
</evidence>
<dbReference type="GO" id="GO:0032259">
    <property type="term" value="P:methylation"/>
    <property type="evidence" value="ECO:0007669"/>
    <property type="project" value="UniProtKB-KW"/>
</dbReference>
<dbReference type="Proteomes" id="UP001209229">
    <property type="component" value="Unassembled WGS sequence"/>
</dbReference>
<dbReference type="SUPFAM" id="SSF53790">
    <property type="entry name" value="Tetrapyrrole methylase"/>
    <property type="match status" value="1"/>
</dbReference>
<dbReference type="InterPro" id="IPR035996">
    <property type="entry name" value="4pyrrol_Methylase_sf"/>
</dbReference>
<dbReference type="AlphaFoldDB" id="A0AAE3M557"/>
<keyword evidence="8" id="KW-1185">Reference proteome</keyword>
<dbReference type="Pfam" id="PF00590">
    <property type="entry name" value="TP_methylase"/>
    <property type="match status" value="1"/>
</dbReference>
<dbReference type="CDD" id="cd11644">
    <property type="entry name" value="Precorrin-6Y-MT"/>
    <property type="match status" value="1"/>
</dbReference>
<dbReference type="GO" id="GO:0008276">
    <property type="term" value="F:protein methyltransferase activity"/>
    <property type="evidence" value="ECO:0007669"/>
    <property type="project" value="InterPro"/>
</dbReference>
<dbReference type="InterPro" id="IPR000878">
    <property type="entry name" value="4pyrrol_Mease"/>
</dbReference>
<dbReference type="InterPro" id="IPR014777">
    <property type="entry name" value="4pyrrole_Mease_sub1"/>
</dbReference>
<keyword evidence="4" id="KW-0808">Transferase</keyword>
<dbReference type="PANTHER" id="PTHR43182">
    <property type="entry name" value="COBALT-PRECORRIN-6B C(15)-METHYLTRANSFERASE (DECARBOXYLATING)"/>
    <property type="match status" value="1"/>
</dbReference>
<dbReference type="Gene3D" id="3.40.1010.10">
    <property type="entry name" value="Cobalt-precorrin-4 Transmethylase, Domain 1"/>
    <property type="match status" value="1"/>
</dbReference>
<evidence type="ECO:0000259" key="6">
    <source>
        <dbReference type="Pfam" id="PF00590"/>
    </source>
</evidence>
<keyword evidence="5" id="KW-0949">S-adenosyl-L-methionine</keyword>
<organism evidence="7 8">
    <name type="scientific">Plebeiibacterium sediminum</name>
    <dbReference type="NCBI Taxonomy" id="2992112"/>
    <lineage>
        <taxon>Bacteria</taxon>
        <taxon>Pseudomonadati</taxon>
        <taxon>Bacteroidota</taxon>
        <taxon>Bacteroidia</taxon>
        <taxon>Marinilabiliales</taxon>
        <taxon>Marinilabiliaceae</taxon>
        <taxon>Plebeiibacterium</taxon>
    </lineage>
</organism>
<dbReference type="InterPro" id="IPR012818">
    <property type="entry name" value="CbiE"/>
</dbReference>
<proteinExistence type="predicted"/>
<dbReference type="EMBL" id="JAPDPJ010000024">
    <property type="protein sequence ID" value="MCW3787131.1"/>
    <property type="molecule type" value="Genomic_DNA"/>
</dbReference>
<dbReference type="RefSeq" id="WP_301190696.1">
    <property type="nucleotide sequence ID" value="NZ_JAPDPJ010000024.1"/>
</dbReference>
<comment type="pathway">
    <text evidence="1">Cofactor biosynthesis; adenosylcobalamin biosynthesis.</text>
</comment>
<feature type="domain" description="Tetrapyrrole methylase" evidence="6">
    <location>
        <begin position="7"/>
        <end position="193"/>
    </location>
</feature>
<evidence type="ECO:0000256" key="5">
    <source>
        <dbReference type="ARBA" id="ARBA00022691"/>
    </source>
</evidence>
<reference evidence="7" key="1">
    <citation type="submission" date="2022-10" db="EMBL/GenBank/DDBJ databases">
        <authorList>
            <person name="Yu W.X."/>
        </authorList>
    </citation>
    <scope>NUCLEOTIDE SEQUENCE</scope>
    <source>
        <strain evidence="7">AAT</strain>
    </source>
</reference>
<keyword evidence="3" id="KW-0489">Methyltransferase</keyword>
<keyword evidence="2" id="KW-0169">Cobalamin biosynthesis</keyword>
<dbReference type="PANTHER" id="PTHR43182:SF1">
    <property type="entry name" value="COBALT-PRECORRIN-7 C(5)-METHYLTRANSFERASE"/>
    <property type="match status" value="1"/>
</dbReference>
<accession>A0AAE3M557</accession>
<evidence type="ECO:0000313" key="8">
    <source>
        <dbReference type="Proteomes" id="UP001209229"/>
    </source>
</evidence>
<evidence type="ECO:0000256" key="2">
    <source>
        <dbReference type="ARBA" id="ARBA00022573"/>
    </source>
</evidence>
<sequence>MKNNHNHIYICGIGPGHPDYIAPIVYKKVENADILIGGSRHLEIFSDYKKNCFVFTGSLSALKDKMESLQNKTIVVLVSGDTGFYSLRRYIQSALPDAAIDLIPGLSSYQYLYAKVGLGYENALKASLHGKELDFLQAVETYESVFLLTDKKQNWKWIAEQLVNAGYGDYNYHIGIHLSYPDEKIISITAKEALQLDEDYDLSCVIIERNK</sequence>
<comment type="caution">
    <text evidence="7">The sequence shown here is derived from an EMBL/GenBank/DDBJ whole genome shotgun (WGS) entry which is preliminary data.</text>
</comment>
<name>A0AAE3M557_9BACT</name>
<dbReference type="GO" id="GO:0009236">
    <property type="term" value="P:cobalamin biosynthetic process"/>
    <property type="evidence" value="ECO:0007669"/>
    <property type="project" value="UniProtKB-KW"/>
</dbReference>
<gene>
    <name evidence="7" type="primary">cbiE</name>
    <name evidence="7" type="ORF">OM075_11670</name>
</gene>
<evidence type="ECO:0000256" key="3">
    <source>
        <dbReference type="ARBA" id="ARBA00022603"/>
    </source>
</evidence>
<dbReference type="InterPro" id="IPR050714">
    <property type="entry name" value="Cobalamin_biosynth_MTase"/>
</dbReference>
<protein>
    <submittedName>
        <fullName evidence="7">Precorrin-6y C5,15-methyltransferase (Decarboxylating) subunit CbiE</fullName>
    </submittedName>
</protein>
<evidence type="ECO:0000256" key="1">
    <source>
        <dbReference type="ARBA" id="ARBA00004953"/>
    </source>
</evidence>